<dbReference type="InterPro" id="IPR036390">
    <property type="entry name" value="WH_DNA-bd_sf"/>
</dbReference>
<dbReference type="Pfam" id="PF00392">
    <property type="entry name" value="GntR"/>
    <property type="match status" value="1"/>
</dbReference>
<dbReference type="Gene3D" id="1.10.10.10">
    <property type="entry name" value="Winged helix-like DNA-binding domain superfamily/Winged helix DNA-binding domain"/>
    <property type="match status" value="1"/>
</dbReference>
<dbReference type="EMBL" id="CP021995">
    <property type="protein sequence ID" value="ASD26246.1"/>
    <property type="molecule type" value="Genomic_DNA"/>
</dbReference>
<dbReference type="GO" id="GO:0003700">
    <property type="term" value="F:DNA-binding transcription factor activity"/>
    <property type="evidence" value="ECO:0007669"/>
    <property type="project" value="InterPro"/>
</dbReference>
<evidence type="ECO:0000313" key="6">
    <source>
        <dbReference type="Proteomes" id="UP000197024"/>
    </source>
</evidence>
<dbReference type="PANTHER" id="PTHR43537:SF5">
    <property type="entry name" value="UXU OPERON TRANSCRIPTIONAL REGULATOR"/>
    <property type="match status" value="1"/>
</dbReference>
<dbReference type="PANTHER" id="PTHR43537">
    <property type="entry name" value="TRANSCRIPTIONAL REGULATOR, GNTR FAMILY"/>
    <property type="match status" value="1"/>
</dbReference>
<dbReference type="RefSeq" id="WP_088410275.1">
    <property type="nucleotide sequence ID" value="NZ_CP021995.1"/>
</dbReference>
<protein>
    <recommendedName>
        <fullName evidence="4">HTH gntR-type domain-containing protein</fullName>
    </recommendedName>
</protein>
<evidence type="ECO:0000256" key="3">
    <source>
        <dbReference type="ARBA" id="ARBA00023163"/>
    </source>
</evidence>
<keyword evidence="3" id="KW-0804">Transcription</keyword>
<dbReference type="Proteomes" id="UP000197024">
    <property type="component" value="Chromosome"/>
</dbReference>
<dbReference type="PROSITE" id="PS50949">
    <property type="entry name" value="HTH_GNTR"/>
    <property type="match status" value="1"/>
</dbReference>
<keyword evidence="2" id="KW-0238">DNA-binding</keyword>
<accession>A0A1Z3LVS0</accession>
<dbReference type="GO" id="GO:0003677">
    <property type="term" value="F:DNA binding"/>
    <property type="evidence" value="ECO:0007669"/>
    <property type="project" value="UniProtKB-KW"/>
</dbReference>
<gene>
    <name evidence="5" type="ORF">CD943_04675</name>
</gene>
<dbReference type="InterPro" id="IPR036388">
    <property type="entry name" value="WH-like_DNA-bd_sf"/>
</dbReference>
<reference evidence="5 6" key="2">
    <citation type="submission" date="2017-06" db="EMBL/GenBank/DDBJ databases">
        <authorList>
            <person name="Kim H.J."/>
            <person name="Triplett B.A."/>
        </authorList>
    </citation>
    <scope>NUCLEOTIDE SEQUENCE [LARGE SCALE GENOMIC DNA]</scope>
    <source>
        <strain evidence="5 6">BZC3</strain>
    </source>
</reference>
<evidence type="ECO:0000256" key="2">
    <source>
        <dbReference type="ARBA" id="ARBA00023125"/>
    </source>
</evidence>
<dbReference type="InterPro" id="IPR000524">
    <property type="entry name" value="Tscrpt_reg_HTH_GntR"/>
</dbReference>
<name>A0A1Z3LVS0_BREDI</name>
<feature type="domain" description="HTH gntR-type" evidence="4">
    <location>
        <begin position="23"/>
        <end position="90"/>
    </location>
</feature>
<organism evidence="5 6">
    <name type="scientific">Brevundimonas diminuta</name>
    <name type="common">Pseudomonas diminuta</name>
    <dbReference type="NCBI Taxonomy" id="293"/>
    <lineage>
        <taxon>Bacteria</taxon>
        <taxon>Pseudomonadati</taxon>
        <taxon>Pseudomonadota</taxon>
        <taxon>Alphaproteobacteria</taxon>
        <taxon>Caulobacterales</taxon>
        <taxon>Caulobacteraceae</taxon>
        <taxon>Brevundimonas</taxon>
    </lineage>
</organism>
<reference evidence="5 6" key="1">
    <citation type="submission" date="2017-06" db="EMBL/GenBank/DDBJ databases">
        <title>Biodegradation of gentamicin by bacterial consortia AMQD4 in synthetic medium and raw gentamicin sewage.</title>
        <authorList>
            <person name="Chang H."/>
            <person name="Feng Y."/>
            <person name="Li Z."/>
            <person name="Xue J."/>
            <person name="Cheng D."/>
        </authorList>
    </citation>
    <scope>NUCLEOTIDE SEQUENCE [LARGE SCALE GENOMIC DNA]</scope>
    <source>
        <strain evidence="5 6">BZC3</strain>
    </source>
</reference>
<proteinExistence type="predicted"/>
<evidence type="ECO:0000256" key="1">
    <source>
        <dbReference type="ARBA" id="ARBA00023015"/>
    </source>
</evidence>
<evidence type="ECO:0000313" key="5">
    <source>
        <dbReference type="EMBL" id="ASD26246.1"/>
    </source>
</evidence>
<dbReference type="AlphaFoldDB" id="A0A1Z3LVS0"/>
<sequence length="216" mass="23298">MAFAADFAKSGLRRMAMQTSSPRDPYGSALGAVKRLAEDGRFGPGQPIVVTELAAEVGLSPTPVREALACLSGQGLIERRKGRGYFYPALGPAEMIDLFELQLAYLHAALTLYPRGLTPLRKAAARVDPLDGPQALFDGIISQSANDALILAHQRVVDRLKTVLGAERRHEREEGATVRAMTDAIGQGRIGDLLGLLETYHEARCARAHALRQTVA</sequence>
<dbReference type="SMART" id="SM00345">
    <property type="entry name" value="HTH_GNTR"/>
    <property type="match status" value="1"/>
</dbReference>
<keyword evidence="1" id="KW-0805">Transcription regulation</keyword>
<evidence type="ECO:0000259" key="4">
    <source>
        <dbReference type="PROSITE" id="PS50949"/>
    </source>
</evidence>
<dbReference type="SUPFAM" id="SSF46785">
    <property type="entry name" value="Winged helix' DNA-binding domain"/>
    <property type="match status" value="1"/>
</dbReference>